<accession>A0A8J3BEV0</accession>
<gene>
    <name evidence="1" type="ORF">GCM10010123_39290</name>
</gene>
<reference evidence="1" key="2">
    <citation type="submission" date="2020-09" db="EMBL/GenBank/DDBJ databases">
        <authorList>
            <person name="Sun Q."/>
            <person name="Ohkuma M."/>
        </authorList>
    </citation>
    <scope>NUCLEOTIDE SEQUENCE</scope>
    <source>
        <strain evidence="1">JCM 3090</strain>
    </source>
</reference>
<sequence>MRSEVALSAGGNEASDLLTVRSPGLLAAHGAQRAFWTVLDEGPVEECLALLVQRTGGEWVAHHRAVDGGAESGRTEDGEALAHRAGWVYVVGSHFGSKRGPLRARRAFIARFREDDAAADGPQLHVVRNKFRLHRVLNDALRAADLDLLPPGRGVRERFIIETIRRGLAKGKSWVSRLDPGDWPLNVEAAAWTPHGTLLFGLRYPVAADGAPIVVELADVEGMFEEPARWPRAVGVYTVTGITPPGRLTGFRALVDRPGGGYDAVVGSIDALDKSSAVLDDHPDGGEVHCRHVRFALPSPAEPADADGPRPAVRCAAVPGELVADLAPLHHVEGLAESDGVRYYVTDEDHRIALLIDD</sequence>
<name>A0A8J3BEV0_9ACTN</name>
<proteinExistence type="predicted"/>
<evidence type="ECO:0000313" key="2">
    <source>
        <dbReference type="Proteomes" id="UP000649739"/>
    </source>
</evidence>
<reference evidence="1" key="1">
    <citation type="journal article" date="2014" name="Int. J. Syst. Evol. Microbiol.">
        <title>Complete genome sequence of Corynebacterium casei LMG S-19264T (=DSM 44701T), isolated from a smear-ripened cheese.</title>
        <authorList>
            <consortium name="US DOE Joint Genome Institute (JGI-PGF)"/>
            <person name="Walter F."/>
            <person name="Albersmeier A."/>
            <person name="Kalinowski J."/>
            <person name="Ruckert C."/>
        </authorList>
    </citation>
    <scope>NUCLEOTIDE SEQUENCE</scope>
    <source>
        <strain evidence="1">JCM 3090</strain>
    </source>
</reference>
<dbReference type="Proteomes" id="UP000649739">
    <property type="component" value="Unassembled WGS sequence"/>
</dbReference>
<dbReference type="RefSeq" id="WP_189171670.1">
    <property type="nucleotide sequence ID" value="NZ_BMQB01000010.1"/>
</dbReference>
<protein>
    <submittedName>
        <fullName evidence="1">Uncharacterized protein</fullName>
    </submittedName>
</protein>
<dbReference type="EMBL" id="BMQB01000010">
    <property type="protein sequence ID" value="GGK05539.1"/>
    <property type="molecule type" value="Genomic_DNA"/>
</dbReference>
<comment type="caution">
    <text evidence="1">The sequence shown here is derived from an EMBL/GenBank/DDBJ whole genome shotgun (WGS) entry which is preliminary data.</text>
</comment>
<keyword evidence="2" id="KW-1185">Reference proteome</keyword>
<dbReference type="AlphaFoldDB" id="A0A8J3BEV0"/>
<evidence type="ECO:0000313" key="1">
    <source>
        <dbReference type="EMBL" id="GGK05539.1"/>
    </source>
</evidence>
<organism evidence="1 2">
    <name type="scientific">Pilimelia anulata</name>
    <dbReference type="NCBI Taxonomy" id="53371"/>
    <lineage>
        <taxon>Bacteria</taxon>
        <taxon>Bacillati</taxon>
        <taxon>Actinomycetota</taxon>
        <taxon>Actinomycetes</taxon>
        <taxon>Micromonosporales</taxon>
        <taxon>Micromonosporaceae</taxon>
        <taxon>Pilimelia</taxon>
    </lineage>
</organism>